<dbReference type="PANTHER" id="PTHR30136">
    <property type="entry name" value="HELIX-TURN-HELIX TRANSCRIPTIONAL REGULATOR, ICLR FAMILY"/>
    <property type="match status" value="1"/>
</dbReference>
<evidence type="ECO:0000256" key="1">
    <source>
        <dbReference type="ARBA" id="ARBA00023015"/>
    </source>
</evidence>
<dbReference type="Pfam" id="PF09339">
    <property type="entry name" value="HTH_IclR"/>
    <property type="match status" value="1"/>
</dbReference>
<dbReference type="PANTHER" id="PTHR30136:SF35">
    <property type="entry name" value="HTH-TYPE TRANSCRIPTIONAL REGULATOR RV1719"/>
    <property type="match status" value="1"/>
</dbReference>
<dbReference type="Gene3D" id="1.10.10.10">
    <property type="entry name" value="Winged helix-like DNA-binding domain superfamily/Winged helix DNA-binding domain"/>
    <property type="match status" value="1"/>
</dbReference>
<dbReference type="AlphaFoldDB" id="A0A150H4Z2"/>
<dbReference type="SMART" id="SM00346">
    <property type="entry name" value="HTH_ICLR"/>
    <property type="match status" value="1"/>
</dbReference>
<accession>A0A150H4Z2</accession>
<keyword evidence="9" id="KW-1185">Reference proteome</keyword>
<evidence type="ECO:0000313" key="6">
    <source>
        <dbReference type="EMBL" id="KXZ57177.1"/>
    </source>
</evidence>
<evidence type="ECO:0000259" key="4">
    <source>
        <dbReference type="PROSITE" id="PS51077"/>
    </source>
</evidence>
<dbReference type="InterPro" id="IPR036390">
    <property type="entry name" value="WH_DNA-bd_sf"/>
</dbReference>
<protein>
    <submittedName>
        <fullName evidence="7">IclR family transcriptional regulator</fullName>
    </submittedName>
    <submittedName>
        <fullName evidence="6">Pectin degradation repressor protein KdgR</fullName>
    </submittedName>
</protein>
<evidence type="ECO:0000256" key="2">
    <source>
        <dbReference type="ARBA" id="ARBA00023125"/>
    </source>
</evidence>
<dbReference type="InterPro" id="IPR050707">
    <property type="entry name" value="HTH_MetabolicPath_Reg"/>
</dbReference>
<dbReference type="EMBL" id="PKGO01000003">
    <property type="protein sequence ID" value="PKY70707.1"/>
    <property type="molecule type" value="Genomic_DNA"/>
</dbReference>
<evidence type="ECO:0000256" key="3">
    <source>
        <dbReference type="ARBA" id="ARBA00023163"/>
    </source>
</evidence>
<dbReference type="SUPFAM" id="SSF46785">
    <property type="entry name" value="Winged helix' DNA-binding domain"/>
    <property type="match status" value="1"/>
</dbReference>
<dbReference type="GO" id="GO:0003677">
    <property type="term" value="F:DNA binding"/>
    <property type="evidence" value="ECO:0007669"/>
    <property type="project" value="UniProtKB-KW"/>
</dbReference>
<keyword evidence="3" id="KW-0804">Transcription</keyword>
<dbReference type="EMBL" id="LQQC01000013">
    <property type="protein sequence ID" value="KXZ57177.1"/>
    <property type="molecule type" value="Genomic_DNA"/>
</dbReference>
<keyword evidence="1" id="KW-0805">Transcription regulation</keyword>
<feature type="domain" description="IclR-ED" evidence="5">
    <location>
        <begin position="65"/>
        <end position="248"/>
    </location>
</feature>
<dbReference type="InterPro" id="IPR005471">
    <property type="entry name" value="Tscrpt_reg_IclR_N"/>
</dbReference>
<dbReference type="PROSITE" id="PS51078">
    <property type="entry name" value="ICLR_ED"/>
    <property type="match status" value="1"/>
</dbReference>
<dbReference type="Proteomes" id="UP000243589">
    <property type="component" value="Unassembled WGS sequence"/>
</dbReference>
<dbReference type="SUPFAM" id="SSF55781">
    <property type="entry name" value="GAF domain-like"/>
    <property type="match status" value="1"/>
</dbReference>
<dbReference type="RefSeq" id="WP_061944746.1">
    <property type="nucleotide sequence ID" value="NZ_LPXW01000038.1"/>
</dbReference>
<dbReference type="InterPro" id="IPR036388">
    <property type="entry name" value="WH-like_DNA-bd_sf"/>
</dbReference>
<dbReference type="PATRIC" id="fig|479117.4.peg.1991"/>
<sequence>MAEVPALRRSVGILRHLGSSLRPISAGALARTLDIPRSSLYDLLAVLEELDMVRKVDTGYVLGSGISELDAAHSRHASLQRIAQPAALETAEAAGGSVQLAVLRGWETVYLLKESAKRAPRIVTEAGIRMPAYLTATGRAILSRLERREVVAIFSSELVFAQRTGQGPTSLRELNSELAGVRSRGYSIEHGEISDGIWTVAAPIVDAAGRPIAAFGISLPTDDSGEDREREVSALAVEAAEGISVRLR</sequence>
<gene>
    <name evidence="6" type="primary">kdgR</name>
    <name evidence="6" type="ORF">Bravens_02007</name>
    <name evidence="7" type="ORF">CYJ40_03830</name>
</gene>
<reference evidence="7 8" key="2">
    <citation type="submission" date="2017-12" db="EMBL/GenBank/DDBJ databases">
        <title>Phylogenetic diversity of female urinary microbiome.</title>
        <authorList>
            <person name="Thomas-White K."/>
            <person name="Wolfe A.J."/>
        </authorList>
    </citation>
    <scope>NUCLEOTIDE SEQUENCE [LARGE SCALE GENOMIC DNA]</scope>
    <source>
        <strain evidence="7 8">UMB0426</strain>
    </source>
</reference>
<dbReference type="InterPro" id="IPR029016">
    <property type="entry name" value="GAF-like_dom_sf"/>
</dbReference>
<comment type="caution">
    <text evidence="6">The sequence shown here is derived from an EMBL/GenBank/DDBJ whole genome shotgun (WGS) entry which is preliminary data.</text>
</comment>
<dbReference type="STRING" id="1176165.GCA_001584405_01440"/>
<name>A0A150H4Z2_9MICO</name>
<proteinExistence type="predicted"/>
<evidence type="ECO:0000313" key="9">
    <source>
        <dbReference type="Proteomes" id="UP000243589"/>
    </source>
</evidence>
<evidence type="ECO:0000259" key="5">
    <source>
        <dbReference type="PROSITE" id="PS51078"/>
    </source>
</evidence>
<dbReference type="GO" id="GO:0003700">
    <property type="term" value="F:DNA-binding transcription factor activity"/>
    <property type="evidence" value="ECO:0007669"/>
    <property type="project" value="TreeGrafter"/>
</dbReference>
<evidence type="ECO:0000313" key="8">
    <source>
        <dbReference type="Proteomes" id="UP000242755"/>
    </source>
</evidence>
<organism evidence="6 9">
    <name type="scientific">Brevibacterium ravenspurgense</name>
    <dbReference type="NCBI Taxonomy" id="479117"/>
    <lineage>
        <taxon>Bacteria</taxon>
        <taxon>Bacillati</taxon>
        <taxon>Actinomycetota</taxon>
        <taxon>Actinomycetes</taxon>
        <taxon>Micrococcales</taxon>
        <taxon>Brevibacteriaceae</taxon>
        <taxon>Brevibacterium</taxon>
    </lineage>
</organism>
<dbReference type="InterPro" id="IPR014757">
    <property type="entry name" value="Tscrpt_reg_IclR_C"/>
</dbReference>
<dbReference type="GO" id="GO:0045892">
    <property type="term" value="P:negative regulation of DNA-templated transcription"/>
    <property type="evidence" value="ECO:0007669"/>
    <property type="project" value="TreeGrafter"/>
</dbReference>
<reference evidence="6 9" key="1">
    <citation type="submission" date="2016-01" db="EMBL/GenBank/DDBJ databases">
        <title>Use of Whole Genome Sequencing to ascertain that Brevibacterium massiliense (Roux, Raoult 2009) is a later heterotypic synonym of Brevibacterium ravenspurgense (Mages 2008).</title>
        <authorList>
            <person name="Bernier A.-M."/>
            <person name="Burdz T."/>
            <person name="Huynh C."/>
            <person name="Pachecho A.L."/>
            <person name="Wiebe D."/>
            <person name="Bonner C."/>
            <person name="Bernard K."/>
        </authorList>
    </citation>
    <scope>NUCLEOTIDE SEQUENCE [LARGE SCALE GENOMIC DNA]</scope>
    <source>
        <strain evidence="6 9">CCUG56047</strain>
    </source>
</reference>
<dbReference type="Gene3D" id="3.30.450.40">
    <property type="match status" value="1"/>
</dbReference>
<evidence type="ECO:0000313" key="7">
    <source>
        <dbReference type="EMBL" id="PKY70707.1"/>
    </source>
</evidence>
<feature type="domain" description="HTH iclR-type" evidence="4">
    <location>
        <begin position="4"/>
        <end position="64"/>
    </location>
</feature>
<keyword evidence="2" id="KW-0238">DNA-binding</keyword>
<dbReference type="PROSITE" id="PS51077">
    <property type="entry name" value="HTH_ICLR"/>
    <property type="match status" value="1"/>
</dbReference>
<dbReference type="Pfam" id="PF01614">
    <property type="entry name" value="IclR_C"/>
    <property type="match status" value="1"/>
</dbReference>
<dbReference type="Proteomes" id="UP000242755">
    <property type="component" value="Unassembled WGS sequence"/>
</dbReference>